<dbReference type="Proteomes" id="UP000001036">
    <property type="component" value="Chromosome"/>
</dbReference>
<evidence type="ECO:0000256" key="6">
    <source>
        <dbReference type="ARBA" id="ARBA00022516"/>
    </source>
</evidence>
<feature type="transmembrane region" description="Helical" evidence="17">
    <location>
        <begin position="251"/>
        <end position="272"/>
    </location>
</feature>
<dbReference type="GO" id="GO:0012505">
    <property type="term" value="C:endomembrane system"/>
    <property type="evidence" value="ECO:0007669"/>
    <property type="project" value="UniProtKB-SubCell"/>
</dbReference>
<dbReference type="AlphaFoldDB" id="B3PK18"/>
<evidence type="ECO:0000256" key="2">
    <source>
        <dbReference type="ARBA" id="ARBA00004127"/>
    </source>
</evidence>
<accession>B3PK18</accession>
<dbReference type="EMBL" id="CP000934">
    <property type="protein sequence ID" value="ACE84529.1"/>
    <property type="molecule type" value="Genomic_DNA"/>
</dbReference>
<keyword evidence="13" id="KW-1208">Phospholipid metabolism</keyword>
<evidence type="ECO:0000256" key="17">
    <source>
        <dbReference type="SAM" id="Phobius"/>
    </source>
</evidence>
<feature type="compositionally biased region" description="Basic and acidic residues" evidence="16">
    <location>
        <begin position="11"/>
        <end position="23"/>
    </location>
</feature>
<feature type="transmembrane region" description="Helical" evidence="17">
    <location>
        <begin position="196"/>
        <end position="215"/>
    </location>
</feature>
<keyword evidence="12" id="KW-0594">Phospholipid biosynthesis</keyword>
<evidence type="ECO:0000256" key="5">
    <source>
        <dbReference type="ARBA" id="ARBA00017171"/>
    </source>
</evidence>
<dbReference type="GO" id="GO:0016020">
    <property type="term" value="C:membrane"/>
    <property type="evidence" value="ECO:0007669"/>
    <property type="project" value="InterPro"/>
</dbReference>
<evidence type="ECO:0000256" key="3">
    <source>
        <dbReference type="ARBA" id="ARBA00010441"/>
    </source>
</evidence>
<keyword evidence="9 17" id="KW-1133">Transmembrane helix</keyword>
<evidence type="ECO:0000256" key="8">
    <source>
        <dbReference type="ARBA" id="ARBA00022692"/>
    </source>
</evidence>
<evidence type="ECO:0000256" key="9">
    <source>
        <dbReference type="ARBA" id="ARBA00022989"/>
    </source>
</evidence>
<dbReference type="PANTHER" id="PTHR14269:SF61">
    <property type="entry name" value="CDP-DIACYLGLYCEROL--SERINE O-PHOSPHATIDYLTRANSFERASE"/>
    <property type="match status" value="1"/>
</dbReference>
<evidence type="ECO:0000256" key="13">
    <source>
        <dbReference type="ARBA" id="ARBA00023264"/>
    </source>
</evidence>
<dbReference type="NCBIfam" id="TIGR00473">
    <property type="entry name" value="pssA"/>
    <property type="match status" value="1"/>
</dbReference>
<dbReference type="HOGENOM" id="CLU_049944_2_0_6"/>
<dbReference type="InterPro" id="IPR004533">
    <property type="entry name" value="CDP-diaglyc--ser_O-PTrfase"/>
</dbReference>
<keyword evidence="10" id="KW-0443">Lipid metabolism</keyword>
<evidence type="ECO:0000256" key="16">
    <source>
        <dbReference type="SAM" id="MobiDB-lite"/>
    </source>
</evidence>
<feature type="transmembrane region" description="Helical" evidence="17">
    <location>
        <begin position="72"/>
        <end position="89"/>
    </location>
</feature>
<dbReference type="Gene3D" id="1.20.120.1760">
    <property type="match status" value="1"/>
</dbReference>
<dbReference type="EC" id="2.7.8.8" evidence="4"/>
<dbReference type="InterPro" id="IPR043130">
    <property type="entry name" value="CDP-OH_PTrfase_TM_dom"/>
</dbReference>
<feature type="transmembrane region" description="Helical" evidence="17">
    <location>
        <begin position="135"/>
        <end position="153"/>
    </location>
</feature>
<keyword evidence="6" id="KW-0444">Lipid biosynthesis</keyword>
<evidence type="ECO:0000256" key="14">
    <source>
        <dbReference type="ARBA" id="ARBA00032361"/>
    </source>
</evidence>
<feature type="transmembrane region" description="Helical" evidence="17">
    <location>
        <begin position="46"/>
        <end position="66"/>
    </location>
</feature>
<dbReference type="GO" id="GO:0003882">
    <property type="term" value="F:CDP-diacylglycerol-serine O-phosphatidyltransferase activity"/>
    <property type="evidence" value="ECO:0007669"/>
    <property type="project" value="UniProtKB-EC"/>
</dbReference>
<sequence length="284" mass="31226">MRDGFMTQQHQDPHKQDSHDHEGPLPFGDLVEEVSEDGKKVRHRGVYLLPNLFTTGALFCGFYAIVSAMNGNFVQAAIAIFLAMLLDGMDGRVARLTNTQSAFGEQYDSLADMVSFGVAPALVVFSWALHDLGRWGWAAAFIYTACAALRLARFNTQIGVVDKKYFIGLASPAAASIVAAMVWVWHDGKPVDEWAILAALATTLTGLLMVSNFRYTSFKSVDFRGRVPFGFMLFVVLVFALLIIYQQQGLLVLAVIYGLSAPVAWLYQSIFYRKSAAKSSGSTD</sequence>
<dbReference type="Pfam" id="PF01066">
    <property type="entry name" value="CDP-OH_P_transf"/>
    <property type="match status" value="1"/>
</dbReference>
<dbReference type="GO" id="GO:0008654">
    <property type="term" value="P:phospholipid biosynthetic process"/>
    <property type="evidence" value="ECO:0007669"/>
    <property type="project" value="UniProtKB-KW"/>
</dbReference>
<protein>
    <recommendedName>
        <fullName evidence="5">CDP-diacylglycerol--serine O-phosphatidyltransferase</fullName>
        <ecNumber evidence="4">2.7.8.8</ecNumber>
    </recommendedName>
    <alternativeName>
        <fullName evidence="14">Phosphatidylserine synthase</fullName>
    </alternativeName>
</protein>
<comment type="catalytic activity">
    <reaction evidence="1">
        <text>a CDP-1,2-diacyl-sn-glycerol + L-serine = a 1,2-diacyl-sn-glycero-3-phospho-L-serine + CMP + H(+)</text>
        <dbReference type="Rhea" id="RHEA:16913"/>
        <dbReference type="ChEBI" id="CHEBI:15378"/>
        <dbReference type="ChEBI" id="CHEBI:33384"/>
        <dbReference type="ChEBI" id="CHEBI:57262"/>
        <dbReference type="ChEBI" id="CHEBI:58332"/>
        <dbReference type="ChEBI" id="CHEBI:60377"/>
        <dbReference type="EC" id="2.7.8.8"/>
    </reaction>
</comment>
<feature type="transmembrane region" description="Helical" evidence="17">
    <location>
        <begin position="110"/>
        <end position="129"/>
    </location>
</feature>
<evidence type="ECO:0000256" key="11">
    <source>
        <dbReference type="ARBA" id="ARBA00023136"/>
    </source>
</evidence>
<dbReference type="eggNOG" id="COG1183">
    <property type="taxonomic scope" value="Bacteria"/>
</dbReference>
<name>B3PK18_CELJU</name>
<dbReference type="PROSITE" id="PS00379">
    <property type="entry name" value="CDP_ALCOHOL_P_TRANSF"/>
    <property type="match status" value="1"/>
</dbReference>
<dbReference type="InterPro" id="IPR050324">
    <property type="entry name" value="CDP-alcohol_PTase-I"/>
</dbReference>
<proteinExistence type="inferred from homology"/>
<evidence type="ECO:0000256" key="12">
    <source>
        <dbReference type="ARBA" id="ARBA00023209"/>
    </source>
</evidence>
<keyword evidence="7 15" id="KW-0808">Transferase</keyword>
<keyword evidence="11 17" id="KW-0472">Membrane</keyword>
<comment type="subcellular location">
    <subcellularLocation>
        <location evidence="2">Endomembrane system</location>
        <topology evidence="2">Multi-pass membrane protein</topology>
    </subcellularLocation>
</comment>
<evidence type="ECO:0000256" key="7">
    <source>
        <dbReference type="ARBA" id="ARBA00022679"/>
    </source>
</evidence>
<evidence type="ECO:0000313" key="18">
    <source>
        <dbReference type="EMBL" id="ACE84529.1"/>
    </source>
</evidence>
<dbReference type="KEGG" id="cja:CJA_0669"/>
<evidence type="ECO:0000256" key="4">
    <source>
        <dbReference type="ARBA" id="ARBA00013174"/>
    </source>
</evidence>
<dbReference type="InterPro" id="IPR048254">
    <property type="entry name" value="CDP_ALCOHOL_P_TRANSF_CS"/>
</dbReference>
<feature type="compositionally biased region" description="Polar residues" evidence="16">
    <location>
        <begin position="1"/>
        <end position="10"/>
    </location>
</feature>
<keyword evidence="8 17" id="KW-0812">Transmembrane</keyword>
<dbReference type="InterPro" id="IPR000462">
    <property type="entry name" value="CDP-OH_P_trans"/>
</dbReference>
<feature type="region of interest" description="Disordered" evidence="16">
    <location>
        <begin position="1"/>
        <end position="29"/>
    </location>
</feature>
<evidence type="ECO:0000313" key="19">
    <source>
        <dbReference type="Proteomes" id="UP000001036"/>
    </source>
</evidence>
<evidence type="ECO:0000256" key="10">
    <source>
        <dbReference type="ARBA" id="ARBA00023098"/>
    </source>
</evidence>
<dbReference type="PANTHER" id="PTHR14269">
    <property type="entry name" value="CDP-DIACYLGLYCEROL--GLYCEROL-3-PHOSPHATE 3-PHOSPHATIDYLTRANSFERASE-RELATED"/>
    <property type="match status" value="1"/>
</dbReference>
<evidence type="ECO:0000256" key="1">
    <source>
        <dbReference type="ARBA" id="ARBA00000287"/>
    </source>
</evidence>
<dbReference type="STRING" id="498211.CJA_0669"/>
<gene>
    <name evidence="18" type="primary">pssA</name>
    <name evidence="18" type="ordered locus">CJA_0669</name>
</gene>
<evidence type="ECO:0000256" key="15">
    <source>
        <dbReference type="RuleBase" id="RU003750"/>
    </source>
</evidence>
<organism evidence="18 19">
    <name type="scientific">Cellvibrio japonicus (strain Ueda107)</name>
    <name type="common">Pseudomonas fluorescens subsp. cellulosa</name>
    <dbReference type="NCBI Taxonomy" id="498211"/>
    <lineage>
        <taxon>Bacteria</taxon>
        <taxon>Pseudomonadati</taxon>
        <taxon>Pseudomonadota</taxon>
        <taxon>Gammaproteobacteria</taxon>
        <taxon>Cellvibrionales</taxon>
        <taxon>Cellvibrionaceae</taxon>
        <taxon>Cellvibrio</taxon>
    </lineage>
</organism>
<comment type="similarity">
    <text evidence="3 15">Belongs to the CDP-alcohol phosphatidyltransferase class-I family.</text>
</comment>
<keyword evidence="19" id="KW-1185">Reference proteome</keyword>
<feature type="transmembrane region" description="Helical" evidence="17">
    <location>
        <begin position="227"/>
        <end position="245"/>
    </location>
</feature>
<reference evidence="18 19" key="1">
    <citation type="journal article" date="2008" name="J. Bacteriol.">
        <title>Insights into plant cell wall degradation from the genome sequence of the soil bacterium Cellvibrio japonicus.</title>
        <authorList>
            <person name="Deboy R.T."/>
            <person name="Mongodin E.F."/>
            <person name="Fouts D.E."/>
            <person name="Tailford L.E."/>
            <person name="Khouri H."/>
            <person name="Emerson J.B."/>
            <person name="Mohamoud Y."/>
            <person name="Watkins K."/>
            <person name="Henrissat B."/>
            <person name="Gilbert H.J."/>
            <person name="Nelson K.E."/>
        </authorList>
    </citation>
    <scope>NUCLEOTIDE SEQUENCE [LARGE SCALE GENOMIC DNA]</scope>
    <source>
        <strain evidence="18 19">Ueda107</strain>
    </source>
</reference>
<feature type="transmembrane region" description="Helical" evidence="17">
    <location>
        <begin position="165"/>
        <end position="184"/>
    </location>
</feature>